<reference evidence="3 4" key="1">
    <citation type="submission" date="2019-05" db="EMBL/GenBank/DDBJ databases">
        <title>OXA-830, a novel chromosomally encoded expanded-spectrum class D beta-lactamase in Aeromonas simiae.</title>
        <authorList>
            <person name="Zhou W."/>
            <person name="Chen Q."/>
        </authorList>
    </citation>
    <scope>NUCLEOTIDE SEQUENCE [LARGE SCALE GENOMIC DNA]</scope>
    <source>
        <strain evidence="3 4">A6</strain>
    </source>
</reference>
<dbReference type="RefSeq" id="WP_193003917.1">
    <property type="nucleotide sequence ID" value="NZ_CP040449.1"/>
</dbReference>
<name>A0A5J6WTH8_9GAMM</name>
<sequence length="169" mass="18230">MRRRYIKVAMVLGLLCQEVMSAEAELEIGGTLVADPCVLTVDTEDQTVDFGAIASKTFINHSHSVGQPFSIHLSECDLTLGNSVQLTFRGEEDSDQPGTFAIGGEVAGVAIALEDSEAQPVVPGGASLPLSLNEGDTLLRYQAYLQAQDFSKVKEGEFISTLIFELEYE</sequence>
<accession>A0A5J6WTH8</accession>
<dbReference type="Gene3D" id="2.60.40.1090">
    <property type="entry name" value="Fimbrial-type adhesion domain"/>
    <property type="match status" value="1"/>
</dbReference>
<dbReference type="Pfam" id="PF00419">
    <property type="entry name" value="Fimbrial"/>
    <property type="match status" value="1"/>
</dbReference>
<feature type="chain" id="PRO_5023883462" evidence="1">
    <location>
        <begin position="25"/>
        <end position="169"/>
    </location>
</feature>
<dbReference type="GO" id="GO:0009289">
    <property type="term" value="C:pilus"/>
    <property type="evidence" value="ECO:0007669"/>
    <property type="project" value="InterPro"/>
</dbReference>
<dbReference type="PANTHER" id="PTHR33420:SF9">
    <property type="entry name" value="MINOR FIMBRIAL SUBUNIT"/>
    <property type="match status" value="1"/>
</dbReference>
<dbReference type="InterPro" id="IPR008966">
    <property type="entry name" value="Adhesion_dom_sf"/>
</dbReference>
<feature type="signal peptide" evidence="1">
    <location>
        <begin position="1"/>
        <end position="24"/>
    </location>
</feature>
<organism evidence="3 4">
    <name type="scientific">Aeromonas simiae</name>
    <dbReference type="NCBI Taxonomy" id="218936"/>
    <lineage>
        <taxon>Bacteria</taxon>
        <taxon>Pseudomonadati</taxon>
        <taxon>Pseudomonadota</taxon>
        <taxon>Gammaproteobacteria</taxon>
        <taxon>Aeromonadales</taxon>
        <taxon>Aeromonadaceae</taxon>
        <taxon>Aeromonas</taxon>
    </lineage>
</organism>
<dbReference type="GO" id="GO:0043709">
    <property type="term" value="P:cell adhesion involved in single-species biofilm formation"/>
    <property type="evidence" value="ECO:0007669"/>
    <property type="project" value="TreeGrafter"/>
</dbReference>
<evidence type="ECO:0000259" key="2">
    <source>
        <dbReference type="Pfam" id="PF00419"/>
    </source>
</evidence>
<dbReference type="InterPro" id="IPR000259">
    <property type="entry name" value="Adhesion_dom_fimbrial"/>
</dbReference>
<dbReference type="KEGG" id="asim:FE240_06915"/>
<protein>
    <submittedName>
        <fullName evidence="3">Type 1 fimbrial protein</fullName>
    </submittedName>
</protein>
<dbReference type="PANTHER" id="PTHR33420">
    <property type="entry name" value="FIMBRIAL SUBUNIT ELFA-RELATED"/>
    <property type="match status" value="1"/>
</dbReference>
<gene>
    <name evidence="3" type="ORF">FE240_06915</name>
</gene>
<feature type="domain" description="Fimbrial-type adhesion" evidence="2">
    <location>
        <begin position="27"/>
        <end position="168"/>
    </location>
</feature>
<evidence type="ECO:0000313" key="3">
    <source>
        <dbReference type="EMBL" id="QFI54449.1"/>
    </source>
</evidence>
<proteinExistence type="predicted"/>
<dbReference type="InterPro" id="IPR050263">
    <property type="entry name" value="Bact_Fimbrial_Adh_Pro"/>
</dbReference>
<evidence type="ECO:0000256" key="1">
    <source>
        <dbReference type="SAM" id="SignalP"/>
    </source>
</evidence>
<dbReference type="Proteomes" id="UP000594034">
    <property type="component" value="Chromosome"/>
</dbReference>
<dbReference type="SUPFAM" id="SSF49401">
    <property type="entry name" value="Bacterial adhesins"/>
    <property type="match status" value="1"/>
</dbReference>
<dbReference type="AlphaFoldDB" id="A0A5J6WTH8"/>
<dbReference type="EMBL" id="CP040449">
    <property type="protein sequence ID" value="QFI54449.1"/>
    <property type="molecule type" value="Genomic_DNA"/>
</dbReference>
<evidence type="ECO:0000313" key="4">
    <source>
        <dbReference type="Proteomes" id="UP000594034"/>
    </source>
</evidence>
<dbReference type="InterPro" id="IPR036937">
    <property type="entry name" value="Adhesion_dom_fimbrial_sf"/>
</dbReference>
<keyword evidence="4" id="KW-1185">Reference proteome</keyword>
<keyword evidence="1" id="KW-0732">Signal</keyword>